<comment type="caution">
    <text evidence="1">The sequence shown here is derived from an EMBL/GenBank/DDBJ whole genome shotgun (WGS) entry which is preliminary data.</text>
</comment>
<dbReference type="GeneID" id="85436398"/>
<evidence type="ECO:0000313" key="1">
    <source>
        <dbReference type="EMBL" id="KAK1598316.1"/>
    </source>
</evidence>
<proteinExistence type="predicted"/>
<dbReference type="AlphaFoldDB" id="A0AAD8QA96"/>
<dbReference type="EMBL" id="JAHLJV010000005">
    <property type="protein sequence ID" value="KAK1598316.1"/>
    <property type="molecule type" value="Genomic_DNA"/>
</dbReference>
<sequence>MGGGVVAASALRYPRYCTPYSQRDISTDTGRTVPTANHLQTIDTCPSSGAQGLPIRRRDMGDLANARGKIHRPPNPPSLPGQTSQPRLFEAHGWLRTRTDRSPGMQSCAAGVSAPTTRLIVSDCTSAQTICTSLPSSFKWPTMVSSARDRDLWFGKGMLCTSKRTWCLRPTDNPELRPPPSAPGKLSFPLSTFLGV</sequence>
<gene>
    <name evidence="1" type="ORF">LY79DRAFT_285836</name>
</gene>
<organism evidence="1 2">
    <name type="scientific">Colletotrichum navitas</name>
    <dbReference type="NCBI Taxonomy" id="681940"/>
    <lineage>
        <taxon>Eukaryota</taxon>
        <taxon>Fungi</taxon>
        <taxon>Dikarya</taxon>
        <taxon>Ascomycota</taxon>
        <taxon>Pezizomycotina</taxon>
        <taxon>Sordariomycetes</taxon>
        <taxon>Hypocreomycetidae</taxon>
        <taxon>Glomerellales</taxon>
        <taxon>Glomerellaceae</taxon>
        <taxon>Colletotrichum</taxon>
        <taxon>Colletotrichum graminicola species complex</taxon>
    </lineage>
</organism>
<evidence type="ECO:0000313" key="2">
    <source>
        <dbReference type="Proteomes" id="UP001230504"/>
    </source>
</evidence>
<keyword evidence="2" id="KW-1185">Reference proteome</keyword>
<reference evidence="1" key="1">
    <citation type="submission" date="2021-06" db="EMBL/GenBank/DDBJ databases">
        <title>Comparative genomics, transcriptomics and evolutionary studies reveal genomic signatures of adaptation to plant cell wall in hemibiotrophic fungi.</title>
        <authorList>
            <consortium name="DOE Joint Genome Institute"/>
            <person name="Baroncelli R."/>
            <person name="Diaz J.F."/>
            <person name="Benocci T."/>
            <person name="Peng M."/>
            <person name="Battaglia E."/>
            <person name="Haridas S."/>
            <person name="Andreopoulos W."/>
            <person name="Labutti K."/>
            <person name="Pangilinan J."/>
            <person name="Floch G.L."/>
            <person name="Makela M.R."/>
            <person name="Henrissat B."/>
            <person name="Grigoriev I.V."/>
            <person name="Crouch J.A."/>
            <person name="De Vries R.P."/>
            <person name="Sukno S.A."/>
            <person name="Thon M.R."/>
        </authorList>
    </citation>
    <scope>NUCLEOTIDE SEQUENCE</scope>
    <source>
        <strain evidence="1">CBS 125086</strain>
    </source>
</reference>
<name>A0AAD8QA96_9PEZI</name>
<protein>
    <submittedName>
        <fullName evidence="1">Uncharacterized protein</fullName>
    </submittedName>
</protein>
<dbReference type="Proteomes" id="UP001230504">
    <property type="component" value="Unassembled WGS sequence"/>
</dbReference>
<dbReference type="RefSeq" id="XP_060419021.1">
    <property type="nucleotide sequence ID" value="XM_060552158.1"/>
</dbReference>
<accession>A0AAD8QA96</accession>